<comment type="caution">
    <text evidence="2">The sequence shown here is derived from an EMBL/GenBank/DDBJ whole genome shotgun (WGS) entry which is preliminary data.</text>
</comment>
<name>A0A175YGI2_DAUCS</name>
<keyword evidence="1" id="KW-0812">Transmembrane</keyword>
<dbReference type="Gene3D" id="1.25.40.20">
    <property type="entry name" value="Ankyrin repeat-containing domain"/>
    <property type="match status" value="1"/>
</dbReference>
<evidence type="ECO:0000313" key="2">
    <source>
        <dbReference type="EMBL" id="KZM82786.1"/>
    </source>
</evidence>
<sequence>MKLWPASSSTEGSLYTIRTQEDQNILHLAAAADSADKRKAAADNRKEMVQGILKYCPKMYKDDMLKQPDSNGDTPLHLIISQGCFIPELVKYEGLDTKTRNKQGFTPMDMLYVKDAIVEDQYVVNAYLCLASIGFNFALWLVASEVPRQERLLQ</sequence>
<accession>A0A175YGI2</accession>
<feature type="transmembrane region" description="Helical" evidence="1">
    <location>
        <begin position="122"/>
        <end position="143"/>
    </location>
</feature>
<proteinExistence type="predicted"/>
<dbReference type="EMBL" id="LNRQ01000009">
    <property type="protein sequence ID" value="KZM82786.1"/>
    <property type="molecule type" value="Genomic_DNA"/>
</dbReference>
<dbReference type="AlphaFoldDB" id="A0A175YGI2"/>
<evidence type="ECO:0000256" key="1">
    <source>
        <dbReference type="SAM" id="Phobius"/>
    </source>
</evidence>
<organism evidence="2">
    <name type="scientific">Daucus carota subsp. sativus</name>
    <name type="common">Carrot</name>
    <dbReference type="NCBI Taxonomy" id="79200"/>
    <lineage>
        <taxon>Eukaryota</taxon>
        <taxon>Viridiplantae</taxon>
        <taxon>Streptophyta</taxon>
        <taxon>Embryophyta</taxon>
        <taxon>Tracheophyta</taxon>
        <taxon>Spermatophyta</taxon>
        <taxon>Magnoliopsida</taxon>
        <taxon>eudicotyledons</taxon>
        <taxon>Gunneridae</taxon>
        <taxon>Pentapetalae</taxon>
        <taxon>asterids</taxon>
        <taxon>campanulids</taxon>
        <taxon>Apiales</taxon>
        <taxon>Apiaceae</taxon>
        <taxon>Apioideae</taxon>
        <taxon>Scandiceae</taxon>
        <taxon>Daucinae</taxon>
        <taxon>Daucus</taxon>
        <taxon>Daucus sect. Daucus</taxon>
    </lineage>
</organism>
<evidence type="ECO:0008006" key="3">
    <source>
        <dbReference type="Google" id="ProtNLM"/>
    </source>
</evidence>
<reference evidence="2" key="1">
    <citation type="journal article" date="2016" name="Nat. Genet.">
        <title>A high-quality carrot genome assembly provides new insights into carotenoid accumulation and asterid genome evolution.</title>
        <authorList>
            <person name="Iorizzo M."/>
            <person name="Ellison S."/>
            <person name="Senalik D."/>
            <person name="Zeng P."/>
            <person name="Satapoomin P."/>
            <person name="Huang J."/>
            <person name="Bowman M."/>
            <person name="Iovene M."/>
            <person name="Sanseverino W."/>
            <person name="Cavagnaro P."/>
            <person name="Yildiz M."/>
            <person name="Macko-Podgorni A."/>
            <person name="Moranska E."/>
            <person name="Grzebelus E."/>
            <person name="Grzebelus D."/>
            <person name="Ashrafi H."/>
            <person name="Zheng Z."/>
            <person name="Cheng S."/>
            <person name="Spooner D."/>
            <person name="Van Deynze A."/>
            <person name="Simon P."/>
        </authorList>
    </citation>
    <scope>NUCLEOTIDE SEQUENCE [LARGE SCALE GENOMIC DNA]</scope>
    <source>
        <tissue evidence="2">Leaf</tissue>
    </source>
</reference>
<keyword evidence="1" id="KW-1133">Transmembrane helix</keyword>
<keyword evidence="1" id="KW-0472">Membrane</keyword>
<dbReference type="Gramene" id="KZM82786">
    <property type="protein sequence ID" value="KZM82786"/>
    <property type="gene ID" value="DCAR_030355"/>
</dbReference>
<protein>
    <recommendedName>
        <fullName evidence="3">PGG domain-containing protein</fullName>
    </recommendedName>
</protein>
<dbReference type="InterPro" id="IPR036770">
    <property type="entry name" value="Ankyrin_rpt-contain_sf"/>
</dbReference>
<gene>
    <name evidence="2" type="ORF">DCAR_030355</name>
</gene>
<dbReference type="SUPFAM" id="SSF48403">
    <property type="entry name" value="Ankyrin repeat"/>
    <property type="match status" value="1"/>
</dbReference>